<dbReference type="GO" id="GO:0052717">
    <property type="term" value="F:tRNA-specific adenosine-34 deaminase activity"/>
    <property type="evidence" value="ECO:0007669"/>
    <property type="project" value="TreeGrafter"/>
</dbReference>
<evidence type="ECO:0000313" key="6">
    <source>
        <dbReference type="WBParaSite" id="EVEC_0000781001-mRNA-1"/>
    </source>
</evidence>
<keyword evidence="1" id="KW-0819">tRNA processing</keyword>
<organism evidence="6">
    <name type="scientific">Enterobius vermicularis</name>
    <name type="common">Human pinworm</name>
    <dbReference type="NCBI Taxonomy" id="51028"/>
    <lineage>
        <taxon>Eukaryota</taxon>
        <taxon>Metazoa</taxon>
        <taxon>Ecdysozoa</taxon>
        <taxon>Nematoda</taxon>
        <taxon>Chromadorea</taxon>
        <taxon>Rhabditida</taxon>
        <taxon>Spirurina</taxon>
        <taxon>Oxyuridomorpha</taxon>
        <taxon>Oxyuroidea</taxon>
        <taxon>Oxyuridae</taxon>
        <taxon>Enterobius</taxon>
    </lineage>
</organism>
<protein>
    <submittedName>
        <fullName evidence="6">CMP/dCMP-type deaminase domain-containing protein</fullName>
    </submittedName>
</protein>
<dbReference type="GO" id="GO:0008033">
    <property type="term" value="P:tRNA processing"/>
    <property type="evidence" value="ECO:0007669"/>
    <property type="project" value="UniProtKB-KW"/>
</dbReference>
<dbReference type="STRING" id="51028.A0A0N4VBA7"/>
<name>A0A0N4VBA7_ENTVE</name>
<gene>
    <name evidence="4" type="ORF">EVEC_LOCUS7294</name>
</gene>
<dbReference type="Gene3D" id="3.40.140.10">
    <property type="entry name" value="Cytidine Deaminase, domain 2"/>
    <property type="match status" value="1"/>
</dbReference>
<dbReference type="Pfam" id="PF00383">
    <property type="entry name" value="dCMP_cyt_deam_1"/>
    <property type="match status" value="1"/>
</dbReference>
<dbReference type="AlphaFoldDB" id="A0A0N4VBA7"/>
<evidence type="ECO:0000259" key="3">
    <source>
        <dbReference type="PROSITE" id="PS51747"/>
    </source>
</evidence>
<sequence>MCASAKDEEALCPTKEVNMEPQKKKARDRKFKIVPILEGDVCKEEIPLIEYWVLSVPCLTAIGKLLPLLPPMPTEAGHLKRIKDGRILVQPSTVPLQDNFITSLSSQLGTELSLSSVLVPEVKPCTRRQFQWAKERWPTAFHPNKDIEKLLAGSFFDEDEHEKIIGFFLEAEKIGGDGSGCIIVDLKGKVVAKSAERPVTLGHAVMCAVSDLCEAHRIGNSDVLQYLGTGFDVFLTEEPCAMCAMALVHFRVGRVFFGKRKLRGGALESSWRIQEEKRLNHQYKVFRIEEL</sequence>
<dbReference type="PANTHER" id="PTHR11079">
    <property type="entry name" value="CYTOSINE DEAMINASE FAMILY MEMBER"/>
    <property type="match status" value="1"/>
</dbReference>
<dbReference type="WBParaSite" id="EVEC_0000781001-mRNA-1">
    <property type="protein sequence ID" value="EVEC_0000781001-mRNA-1"/>
    <property type="gene ID" value="EVEC_0000781001"/>
</dbReference>
<dbReference type="PANTHER" id="PTHR11079:SF156">
    <property type="entry name" value="INACTIVE TRNA-SPECIFIC ADENOSINE DEAMINASE-LIKE PROTEIN 3-RELATED"/>
    <property type="match status" value="1"/>
</dbReference>
<dbReference type="PROSITE" id="PS51747">
    <property type="entry name" value="CYT_DCMP_DEAMINASES_2"/>
    <property type="match status" value="1"/>
</dbReference>
<dbReference type="GO" id="GO:0005737">
    <property type="term" value="C:cytoplasm"/>
    <property type="evidence" value="ECO:0007669"/>
    <property type="project" value="TreeGrafter"/>
</dbReference>
<dbReference type="OrthoDB" id="3180714at2759"/>
<dbReference type="GO" id="GO:0005634">
    <property type="term" value="C:nucleus"/>
    <property type="evidence" value="ECO:0007669"/>
    <property type="project" value="TreeGrafter"/>
</dbReference>
<dbReference type="Proteomes" id="UP000274131">
    <property type="component" value="Unassembled WGS sequence"/>
</dbReference>
<dbReference type="EMBL" id="UXUI01008859">
    <property type="protein sequence ID" value="VDD92543.1"/>
    <property type="molecule type" value="Genomic_DNA"/>
</dbReference>
<reference evidence="4 5" key="2">
    <citation type="submission" date="2018-10" db="EMBL/GenBank/DDBJ databases">
        <authorList>
            <consortium name="Pathogen Informatics"/>
        </authorList>
    </citation>
    <scope>NUCLEOTIDE SEQUENCE [LARGE SCALE GENOMIC DNA]</scope>
</reference>
<comment type="similarity">
    <text evidence="2">Belongs to the cytidine and deoxycytidylate deaminase family. ADAT3 subfamily.</text>
</comment>
<evidence type="ECO:0000313" key="5">
    <source>
        <dbReference type="Proteomes" id="UP000274131"/>
    </source>
</evidence>
<accession>A0A0N4VBA7</accession>
<dbReference type="SUPFAM" id="SSF53927">
    <property type="entry name" value="Cytidine deaminase-like"/>
    <property type="match status" value="1"/>
</dbReference>
<proteinExistence type="inferred from homology"/>
<keyword evidence="5" id="KW-1185">Reference proteome</keyword>
<dbReference type="CDD" id="cd01285">
    <property type="entry name" value="nucleoside_deaminase"/>
    <property type="match status" value="1"/>
</dbReference>
<reference evidence="6" key="1">
    <citation type="submission" date="2017-02" db="UniProtKB">
        <authorList>
            <consortium name="WormBaseParasite"/>
        </authorList>
    </citation>
    <scope>IDENTIFICATION</scope>
</reference>
<dbReference type="InterPro" id="IPR002125">
    <property type="entry name" value="CMP_dCMP_dom"/>
</dbReference>
<evidence type="ECO:0000256" key="2">
    <source>
        <dbReference type="ARBA" id="ARBA00038160"/>
    </source>
</evidence>
<dbReference type="InterPro" id="IPR016193">
    <property type="entry name" value="Cytidine_deaminase-like"/>
</dbReference>
<feature type="domain" description="CMP/dCMP-type deaminase" evidence="3">
    <location>
        <begin position="159"/>
        <end position="270"/>
    </location>
</feature>
<evidence type="ECO:0000313" key="4">
    <source>
        <dbReference type="EMBL" id="VDD92543.1"/>
    </source>
</evidence>
<evidence type="ECO:0000256" key="1">
    <source>
        <dbReference type="ARBA" id="ARBA00022694"/>
    </source>
</evidence>